<sequence>MPVSKTTPGRLGARVIAPIRVAFRHRNDVGTQNEGTFAAQWLAYALPCQRFAEALAGICA</sequence>
<evidence type="ECO:0000313" key="4">
    <source>
        <dbReference type="Proteomes" id="UP000183208"/>
    </source>
</evidence>
<proteinExistence type="predicted"/>
<reference evidence="1 4" key="1">
    <citation type="submission" date="2016-10" db="EMBL/GenBank/DDBJ databases">
        <authorList>
            <person name="de Groot N.N."/>
        </authorList>
    </citation>
    <scope>NUCLEOTIDE SEQUENCE [LARGE SCALE GENOMIC DNA]</scope>
    <source>
        <strain evidence="1 4">GAS522</strain>
    </source>
</reference>
<gene>
    <name evidence="1" type="ORF">SAMN05444171_1364</name>
    <name evidence="2" type="ORF">SAMN05444171_1413</name>
    <name evidence="3" type="ORF">SAMN05444171_4281</name>
</gene>
<name>A0A1H4SDF1_9BRAD</name>
<dbReference type="EMBL" id="FNTI01000001">
    <property type="protein sequence ID" value="SED50147.1"/>
    <property type="molecule type" value="Genomic_DNA"/>
</dbReference>
<protein>
    <submittedName>
        <fullName evidence="1">Uncharacterized protein</fullName>
    </submittedName>
</protein>
<dbReference type="Proteomes" id="UP000183208">
    <property type="component" value="Unassembled WGS sequence"/>
</dbReference>
<dbReference type="AlphaFoldDB" id="A0A1H4SDF1"/>
<dbReference type="EMBL" id="FNTI01000001">
    <property type="protein sequence ID" value="SEC42088.1"/>
    <property type="molecule type" value="Genomic_DNA"/>
</dbReference>
<evidence type="ECO:0000313" key="3">
    <source>
        <dbReference type="EMBL" id="SED50147.1"/>
    </source>
</evidence>
<dbReference type="EMBL" id="FNTI01000001">
    <property type="protein sequence ID" value="SEC43914.1"/>
    <property type="molecule type" value="Genomic_DNA"/>
</dbReference>
<evidence type="ECO:0000313" key="2">
    <source>
        <dbReference type="EMBL" id="SEC43914.1"/>
    </source>
</evidence>
<evidence type="ECO:0000313" key="1">
    <source>
        <dbReference type="EMBL" id="SEC42088.1"/>
    </source>
</evidence>
<accession>A0A1H4SDF1</accession>
<organism evidence="1 4">
    <name type="scientific">Bradyrhizobium lablabi</name>
    <dbReference type="NCBI Taxonomy" id="722472"/>
    <lineage>
        <taxon>Bacteria</taxon>
        <taxon>Pseudomonadati</taxon>
        <taxon>Pseudomonadota</taxon>
        <taxon>Alphaproteobacteria</taxon>
        <taxon>Hyphomicrobiales</taxon>
        <taxon>Nitrobacteraceae</taxon>
        <taxon>Bradyrhizobium</taxon>
    </lineage>
</organism>